<evidence type="ECO:0000256" key="6">
    <source>
        <dbReference type="SAM" id="Phobius"/>
    </source>
</evidence>
<evidence type="ECO:0000256" key="1">
    <source>
        <dbReference type="ARBA" id="ARBA00004167"/>
    </source>
</evidence>
<dbReference type="InterPro" id="IPR023353">
    <property type="entry name" value="LemA-like_dom_sf"/>
</dbReference>
<dbReference type="InterPro" id="IPR007156">
    <property type="entry name" value="MamQ_LemA"/>
</dbReference>
<sequence length="187" mass="21234">MSTGMIIGIVIVAIIVILVIWYIATYNSLVQLRNRVKDQWSQIDVQLKRRADLIPNLVETVKGYAKHESSTLDAVINARNSFNTAGTKEEEIKASGELTGMLNRLFALAEAYPDLKANQNFVSLQNDLRDTEDKISTMRQFYNDTVLTYNNKVQTIPSNIVASIAHFKEESFFEIEEKDKEVPKVSF</sequence>
<dbReference type="Proteomes" id="UP000886833">
    <property type="component" value="Unassembled WGS sequence"/>
</dbReference>
<dbReference type="Gene3D" id="1.20.1440.20">
    <property type="entry name" value="LemA-like domain"/>
    <property type="match status" value="1"/>
</dbReference>
<keyword evidence="3 6" id="KW-0812">Transmembrane</keyword>
<protein>
    <submittedName>
        <fullName evidence="7">LemA family protein</fullName>
    </submittedName>
</protein>
<dbReference type="AlphaFoldDB" id="A0A9D1GAH2"/>
<evidence type="ECO:0000256" key="4">
    <source>
        <dbReference type="ARBA" id="ARBA00022989"/>
    </source>
</evidence>
<feature type="transmembrane region" description="Helical" evidence="6">
    <location>
        <begin position="6"/>
        <end position="24"/>
    </location>
</feature>
<organism evidence="7 8">
    <name type="scientific">Candidatus Onthousia faecipullorum</name>
    <dbReference type="NCBI Taxonomy" id="2840887"/>
    <lineage>
        <taxon>Bacteria</taxon>
        <taxon>Bacillati</taxon>
        <taxon>Bacillota</taxon>
        <taxon>Bacilli</taxon>
        <taxon>Candidatus Onthousia</taxon>
    </lineage>
</organism>
<comment type="similarity">
    <text evidence="2">Belongs to the LemA family.</text>
</comment>
<evidence type="ECO:0000256" key="5">
    <source>
        <dbReference type="ARBA" id="ARBA00023136"/>
    </source>
</evidence>
<comment type="caution">
    <text evidence="7">The sequence shown here is derived from an EMBL/GenBank/DDBJ whole genome shotgun (WGS) entry which is preliminary data.</text>
</comment>
<reference evidence="7" key="2">
    <citation type="journal article" date="2021" name="PeerJ">
        <title>Extensive microbial diversity within the chicken gut microbiome revealed by metagenomics and culture.</title>
        <authorList>
            <person name="Gilroy R."/>
            <person name="Ravi A."/>
            <person name="Getino M."/>
            <person name="Pursley I."/>
            <person name="Horton D.L."/>
            <person name="Alikhan N.F."/>
            <person name="Baker D."/>
            <person name="Gharbi K."/>
            <person name="Hall N."/>
            <person name="Watson M."/>
            <person name="Adriaenssens E.M."/>
            <person name="Foster-Nyarko E."/>
            <person name="Jarju S."/>
            <person name="Secka A."/>
            <person name="Antonio M."/>
            <person name="Oren A."/>
            <person name="Chaudhuri R.R."/>
            <person name="La Ragione R."/>
            <person name="Hildebrand F."/>
            <person name="Pallen M.J."/>
        </authorList>
    </citation>
    <scope>NUCLEOTIDE SEQUENCE</scope>
    <source>
        <strain evidence="7">CHK195-26880</strain>
    </source>
</reference>
<evidence type="ECO:0000256" key="2">
    <source>
        <dbReference type="ARBA" id="ARBA00008854"/>
    </source>
</evidence>
<evidence type="ECO:0000256" key="3">
    <source>
        <dbReference type="ARBA" id="ARBA00022692"/>
    </source>
</evidence>
<dbReference type="GO" id="GO:0016020">
    <property type="term" value="C:membrane"/>
    <property type="evidence" value="ECO:0007669"/>
    <property type="project" value="UniProtKB-SubCell"/>
</dbReference>
<comment type="subcellular location">
    <subcellularLocation>
        <location evidence="1">Membrane</location>
        <topology evidence="1">Single-pass membrane protein</topology>
    </subcellularLocation>
</comment>
<evidence type="ECO:0000313" key="7">
    <source>
        <dbReference type="EMBL" id="HIT37186.1"/>
    </source>
</evidence>
<keyword evidence="4 6" id="KW-1133">Transmembrane helix</keyword>
<dbReference type="Pfam" id="PF04011">
    <property type="entry name" value="LemA"/>
    <property type="match status" value="1"/>
</dbReference>
<reference evidence="7" key="1">
    <citation type="submission" date="2020-10" db="EMBL/GenBank/DDBJ databases">
        <authorList>
            <person name="Gilroy R."/>
        </authorList>
    </citation>
    <scope>NUCLEOTIDE SEQUENCE</scope>
    <source>
        <strain evidence="7">CHK195-26880</strain>
    </source>
</reference>
<evidence type="ECO:0000313" key="8">
    <source>
        <dbReference type="Proteomes" id="UP000886833"/>
    </source>
</evidence>
<dbReference type="PANTHER" id="PTHR34478:SF2">
    <property type="entry name" value="MEMBRANE PROTEIN"/>
    <property type="match status" value="1"/>
</dbReference>
<gene>
    <name evidence="7" type="ORF">IAB59_01735</name>
</gene>
<keyword evidence="5 6" id="KW-0472">Membrane</keyword>
<dbReference type="EMBL" id="DVKQ01000018">
    <property type="protein sequence ID" value="HIT37186.1"/>
    <property type="molecule type" value="Genomic_DNA"/>
</dbReference>
<proteinExistence type="inferred from homology"/>
<dbReference type="PANTHER" id="PTHR34478">
    <property type="entry name" value="PROTEIN LEMA"/>
    <property type="match status" value="1"/>
</dbReference>
<name>A0A9D1GAH2_9FIRM</name>
<dbReference type="SUPFAM" id="SSF140478">
    <property type="entry name" value="LemA-like"/>
    <property type="match status" value="1"/>
</dbReference>
<accession>A0A9D1GAH2</accession>